<protein>
    <submittedName>
        <fullName evidence="2">Uncharacterized protein</fullName>
    </submittedName>
</protein>
<keyword evidence="1" id="KW-0812">Transmembrane</keyword>
<keyword evidence="1" id="KW-0472">Membrane</keyword>
<accession>Q856D1</accession>
<proteinExistence type="predicted"/>
<organism evidence="2 3">
    <name type="scientific">Mycobacterium phage Barnyard</name>
    <dbReference type="NCBI Taxonomy" id="205880"/>
    <lineage>
        <taxon>Viruses</taxon>
        <taxon>Duplodnaviria</taxon>
        <taxon>Heunggongvirae</taxon>
        <taxon>Uroviricota</taxon>
        <taxon>Caudoviricetes</taxon>
        <taxon>Barnyardvirus</taxon>
        <taxon>Barnyardvirus barnyard</taxon>
    </lineage>
</organism>
<sequence>MANEFFDKVQQAGKAVAGGVAGALVSVLFTTVTEPDATLNPDAAAGADQLVQLPNTQAEWVSFAVAVIVGFLLPFIKKNFPSVAQAKLQLVEAQRRVAENKQVR</sequence>
<keyword evidence="1" id="KW-1133">Transmembrane helix</keyword>
<name>Q856D1_9CAUD</name>
<feature type="transmembrane region" description="Helical" evidence="1">
    <location>
        <begin position="12"/>
        <end position="32"/>
    </location>
</feature>
<feature type="transmembrane region" description="Helical" evidence="1">
    <location>
        <begin position="60"/>
        <end position="76"/>
    </location>
</feature>
<evidence type="ECO:0000313" key="3">
    <source>
        <dbReference type="Proteomes" id="UP000000731"/>
    </source>
</evidence>
<dbReference type="RefSeq" id="NP_818579.1">
    <property type="nucleotide sequence ID" value="NC_004689.1"/>
</dbReference>
<evidence type="ECO:0000313" key="2">
    <source>
        <dbReference type="EMBL" id="AAN02095.1"/>
    </source>
</evidence>
<gene>
    <name evidence="2" type="primary">41</name>
    <name evidence="2" type="ORF">PBI_BARNYARD_41</name>
</gene>
<evidence type="ECO:0000256" key="1">
    <source>
        <dbReference type="SAM" id="Phobius"/>
    </source>
</evidence>
<dbReference type="KEGG" id="vg:1260265"/>
<dbReference type="EMBL" id="AY129339">
    <property type="protein sequence ID" value="AAN02095.1"/>
    <property type="molecule type" value="Genomic_DNA"/>
</dbReference>
<reference evidence="2 3" key="1">
    <citation type="journal article" date="2003" name="Cell">
        <title>Origins of highly mosaic mycobacteriophage genomes.</title>
        <authorList>
            <person name="Pedulla M.L."/>
            <person name="Ford M.E."/>
            <person name="Houtz J.M."/>
            <person name="Karthikeyan T."/>
            <person name="Wadsworth C."/>
            <person name="Lewis J.A."/>
            <person name="Jacobs-Sera D."/>
            <person name="Falbo J."/>
            <person name="Gross J."/>
            <person name="Pannunzio N.R."/>
            <person name="Brucker W."/>
            <person name="Kumar V."/>
            <person name="Kandasamy J."/>
            <person name="Keenan L."/>
            <person name="Bardarov S."/>
            <person name="Kriakov J."/>
            <person name="Lawrence J.G."/>
            <person name="Jacobs W.R. Jr."/>
            <person name="Hendrix R.W."/>
            <person name="Hatfull G.F."/>
        </authorList>
    </citation>
    <scope>NUCLEOTIDE SEQUENCE</scope>
</reference>
<keyword evidence="3" id="KW-1185">Reference proteome</keyword>
<dbReference type="Proteomes" id="UP000000731">
    <property type="component" value="Segment"/>
</dbReference>
<dbReference type="OrthoDB" id="40496at10239"/>